<dbReference type="Pfam" id="PF01472">
    <property type="entry name" value="PUA"/>
    <property type="match status" value="1"/>
</dbReference>
<keyword evidence="5 8" id="KW-0547">Nucleotide-binding</keyword>
<dbReference type="InterPro" id="IPR019797">
    <property type="entry name" value="Glutamate_5-kinase_CS"/>
</dbReference>
<evidence type="ECO:0000256" key="3">
    <source>
        <dbReference type="ARBA" id="ARBA00022650"/>
    </source>
</evidence>
<comment type="function">
    <text evidence="8">Catalyzes the transfer of a phosphate group to glutamate to form L-glutamate 5-phosphate.</text>
</comment>
<comment type="pathway">
    <text evidence="8">Amino-acid biosynthesis; L-proline biosynthesis; L-glutamate 5-semialdehyde from L-glutamate: step 1/2.</text>
</comment>
<dbReference type="InterPro" id="IPR002478">
    <property type="entry name" value="PUA"/>
</dbReference>
<sequence>MKKSKVIVIKLGTSVLTAGTDKLNKPRMIDIVTQCMALKQQGYLPVLVSSGAVAAGRDAVEHSVGVSIAEKQMLAAIGQGQLIHLWQSLFALFDQPVAQLLLTRADVEDRERYLNARDTITQLLKHQVIPIVNENDAVATSEIKVGDNDNLSALVAILANADKLMLLTDQPGLFTADPRSNPKATLISEVEFIDQSLMALAGGAGSKLGTGGMYTKLEAARTAQRAGIETIIAKGAEPQVIEQVMAGTAQSTTFVRFDAPLEGRKKWLLSGPKSTGYVQCDPGAVAAIAHQGASLLAKGIVAIGGEFARGDVIEVRDLDNQLLAKGLVAFDHQEMDQIKRLHSSEIPLVLGYPASNVVVHRDDLVLLDIYAGSL</sequence>
<dbReference type="PANTHER" id="PTHR43654:SF1">
    <property type="entry name" value="ISOPENTENYL PHOSPHATE KINASE"/>
    <property type="match status" value="1"/>
</dbReference>
<dbReference type="InterPro" id="IPR005715">
    <property type="entry name" value="Glu_5kinase/COase_Synthase"/>
</dbReference>
<keyword evidence="4 8" id="KW-0808">Transferase</keyword>
<dbReference type="Pfam" id="PF00696">
    <property type="entry name" value="AA_kinase"/>
    <property type="match status" value="1"/>
</dbReference>
<dbReference type="PANTHER" id="PTHR43654">
    <property type="entry name" value="GLUTAMATE 5-KINASE"/>
    <property type="match status" value="1"/>
</dbReference>
<feature type="binding site" evidence="8">
    <location>
        <position position="10"/>
    </location>
    <ligand>
        <name>ATP</name>
        <dbReference type="ChEBI" id="CHEBI:30616"/>
    </ligand>
</feature>
<evidence type="ECO:0000256" key="6">
    <source>
        <dbReference type="ARBA" id="ARBA00022777"/>
    </source>
</evidence>
<comment type="similarity">
    <text evidence="8">Belongs to the glutamate 5-kinase family.</text>
</comment>
<keyword evidence="2 8" id="KW-0028">Amino-acid biosynthesis</keyword>
<dbReference type="HAMAP" id="MF_00456">
    <property type="entry name" value="ProB"/>
    <property type="match status" value="1"/>
</dbReference>
<keyword evidence="1 8" id="KW-0963">Cytoplasm</keyword>
<dbReference type="Proteomes" id="UP000305729">
    <property type="component" value="Chromosome 1"/>
</dbReference>
<protein>
    <recommendedName>
        <fullName evidence="8">Glutamate 5-kinase</fullName>
        <ecNumber evidence="8">2.7.2.11</ecNumber>
    </recommendedName>
    <alternativeName>
        <fullName evidence="8">Gamma-glutamyl kinase</fullName>
        <shortName evidence="8">GK</shortName>
    </alternativeName>
</protein>
<dbReference type="STRING" id="43658.AT705_14985"/>
<evidence type="ECO:0000259" key="9">
    <source>
        <dbReference type="SMART" id="SM00359"/>
    </source>
</evidence>
<dbReference type="SUPFAM" id="SSF53633">
    <property type="entry name" value="Carbamate kinase-like"/>
    <property type="match status" value="1"/>
</dbReference>
<evidence type="ECO:0000256" key="8">
    <source>
        <dbReference type="HAMAP-Rule" id="MF_00456"/>
    </source>
</evidence>
<dbReference type="GO" id="GO:0055129">
    <property type="term" value="P:L-proline biosynthetic process"/>
    <property type="evidence" value="ECO:0007669"/>
    <property type="project" value="UniProtKB-UniRule"/>
</dbReference>
<dbReference type="PIRSF" id="PIRSF000729">
    <property type="entry name" value="GK"/>
    <property type="match status" value="1"/>
</dbReference>
<dbReference type="InterPro" id="IPR001048">
    <property type="entry name" value="Asp/Glu/Uridylate_kinase"/>
</dbReference>
<evidence type="ECO:0000256" key="7">
    <source>
        <dbReference type="ARBA" id="ARBA00022840"/>
    </source>
</evidence>
<comment type="subcellular location">
    <subcellularLocation>
        <location evidence="8">Cytoplasm</location>
    </subcellularLocation>
</comment>
<dbReference type="EMBL" id="CP045429">
    <property type="protein sequence ID" value="QPB82016.1"/>
    <property type="molecule type" value="Genomic_DNA"/>
</dbReference>
<dbReference type="GO" id="GO:0004349">
    <property type="term" value="F:glutamate 5-kinase activity"/>
    <property type="evidence" value="ECO:0007669"/>
    <property type="project" value="UniProtKB-UniRule"/>
</dbReference>
<accession>A0A5S3V502</accession>
<feature type="domain" description="PUA" evidence="9">
    <location>
        <begin position="276"/>
        <end position="359"/>
    </location>
</feature>
<dbReference type="RefSeq" id="WP_138536080.1">
    <property type="nucleotide sequence ID" value="NZ_CP045429.1"/>
</dbReference>
<dbReference type="PROSITE" id="PS50890">
    <property type="entry name" value="PUA"/>
    <property type="match status" value="1"/>
</dbReference>
<dbReference type="InterPro" id="IPR036974">
    <property type="entry name" value="PUA_sf"/>
</dbReference>
<feature type="binding site" evidence="8">
    <location>
        <begin position="210"/>
        <end position="216"/>
    </location>
    <ligand>
        <name>ATP</name>
        <dbReference type="ChEBI" id="CHEBI:30616"/>
    </ligand>
</feature>
<evidence type="ECO:0000256" key="4">
    <source>
        <dbReference type="ARBA" id="ARBA00022679"/>
    </source>
</evidence>
<gene>
    <name evidence="8 10" type="primary">proB</name>
    <name evidence="10" type="ORF">CWC22_002935</name>
</gene>
<proteinExistence type="inferred from homology"/>
<keyword evidence="3 8" id="KW-0641">Proline biosynthesis</keyword>
<evidence type="ECO:0000256" key="2">
    <source>
        <dbReference type="ARBA" id="ARBA00022605"/>
    </source>
</evidence>
<dbReference type="PROSITE" id="PS00902">
    <property type="entry name" value="GLUTAMATE_5_KINASE"/>
    <property type="match status" value="1"/>
</dbReference>
<evidence type="ECO:0000313" key="11">
    <source>
        <dbReference type="Proteomes" id="UP000305729"/>
    </source>
</evidence>
<evidence type="ECO:0000313" key="10">
    <source>
        <dbReference type="EMBL" id="QPB82016.1"/>
    </source>
</evidence>
<dbReference type="Gene3D" id="3.40.1160.10">
    <property type="entry name" value="Acetylglutamate kinase-like"/>
    <property type="match status" value="2"/>
</dbReference>
<keyword evidence="7 8" id="KW-0067">ATP-binding</keyword>
<keyword evidence="6 8" id="KW-0418">Kinase</keyword>
<dbReference type="GO" id="GO:0003723">
    <property type="term" value="F:RNA binding"/>
    <property type="evidence" value="ECO:0007669"/>
    <property type="project" value="InterPro"/>
</dbReference>
<dbReference type="InterPro" id="IPR011529">
    <property type="entry name" value="Glu_5kinase"/>
</dbReference>
<feature type="binding site" evidence="8">
    <location>
        <begin position="168"/>
        <end position="169"/>
    </location>
    <ligand>
        <name>ATP</name>
        <dbReference type="ChEBI" id="CHEBI:30616"/>
    </ligand>
</feature>
<comment type="catalytic activity">
    <reaction evidence="8">
        <text>L-glutamate + ATP = L-glutamyl 5-phosphate + ADP</text>
        <dbReference type="Rhea" id="RHEA:14877"/>
        <dbReference type="ChEBI" id="CHEBI:29985"/>
        <dbReference type="ChEBI" id="CHEBI:30616"/>
        <dbReference type="ChEBI" id="CHEBI:58274"/>
        <dbReference type="ChEBI" id="CHEBI:456216"/>
        <dbReference type="EC" id="2.7.2.11"/>
    </reaction>
</comment>
<dbReference type="UniPathway" id="UPA00098">
    <property type="reaction ID" value="UER00359"/>
</dbReference>
<dbReference type="AlphaFoldDB" id="A0A5S3V502"/>
<evidence type="ECO:0000256" key="5">
    <source>
        <dbReference type="ARBA" id="ARBA00022741"/>
    </source>
</evidence>
<dbReference type="Gene3D" id="2.30.130.10">
    <property type="entry name" value="PUA domain"/>
    <property type="match status" value="1"/>
</dbReference>
<feature type="binding site" evidence="8">
    <location>
        <position position="136"/>
    </location>
    <ligand>
        <name>substrate</name>
    </ligand>
</feature>
<dbReference type="GO" id="GO:0005524">
    <property type="term" value="F:ATP binding"/>
    <property type="evidence" value="ECO:0007669"/>
    <property type="project" value="UniProtKB-KW"/>
</dbReference>
<dbReference type="FunFam" id="3.40.1160.10:FF:000006">
    <property type="entry name" value="Glutamate 5-kinase"/>
    <property type="match status" value="1"/>
</dbReference>
<dbReference type="NCBIfam" id="TIGR01027">
    <property type="entry name" value="proB"/>
    <property type="match status" value="1"/>
</dbReference>
<evidence type="ECO:0000256" key="1">
    <source>
        <dbReference type="ARBA" id="ARBA00022490"/>
    </source>
</evidence>
<dbReference type="PRINTS" id="PR00474">
    <property type="entry name" value="GLU5KINASE"/>
</dbReference>
<dbReference type="SUPFAM" id="SSF88697">
    <property type="entry name" value="PUA domain-like"/>
    <property type="match status" value="1"/>
</dbReference>
<dbReference type="InterPro" id="IPR036393">
    <property type="entry name" value="AceGlu_kinase-like_sf"/>
</dbReference>
<feature type="binding site" evidence="8">
    <location>
        <position position="148"/>
    </location>
    <ligand>
        <name>substrate</name>
    </ligand>
</feature>
<feature type="binding site" evidence="8">
    <location>
        <position position="50"/>
    </location>
    <ligand>
        <name>substrate</name>
    </ligand>
</feature>
<dbReference type="InterPro" id="IPR001057">
    <property type="entry name" value="Glu/AcGlu_kinase"/>
</dbReference>
<dbReference type="EC" id="2.7.2.11" evidence="8"/>
<dbReference type="CDD" id="cd21157">
    <property type="entry name" value="PUA_G5K"/>
    <property type="match status" value="1"/>
</dbReference>
<dbReference type="InterPro" id="IPR015947">
    <property type="entry name" value="PUA-like_sf"/>
</dbReference>
<dbReference type="InterPro" id="IPR041739">
    <property type="entry name" value="G5K_ProB"/>
</dbReference>
<reference evidence="10 11" key="1">
    <citation type="submission" date="2019-10" db="EMBL/GenBank/DDBJ databases">
        <title>Pseudoalteromonas rubra S4059.</title>
        <authorList>
            <person name="Paulsen S."/>
            <person name="Wang X."/>
        </authorList>
    </citation>
    <scope>NUCLEOTIDE SEQUENCE [LARGE SCALE GENOMIC DNA]</scope>
    <source>
        <strain evidence="10 11">S4059</strain>
    </source>
</reference>
<name>A0A5S3V502_9GAMM</name>
<dbReference type="SMART" id="SM00359">
    <property type="entry name" value="PUA"/>
    <property type="match status" value="1"/>
</dbReference>
<dbReference type="GO" id="GO:0005829">
    <property type="term" value="C:cytosol"/>
    <property type="evidence" value="ECO:0007669"/>
    <property type="project" value="TreeGrafter"/>
</dbReference>
<organism evidence="10 11">
    <name type="scientific">Pseudoalteromonas rubra</name>
    <dbReference type="NCBI Taxonomy" id="43658"/>
    <lineage>
        <taxon>Bacteria</taxon>
        <taxon>Pseudomonadati</taxon>
        <taxon>Pseudomonadota</taxon>
        <taxon>Gammaproteobacteria</taxon>
        <taxon>Alteromonadales</taxon>
        <taxon>Pseudoalteromonadaceae</taxon>
        <taxon>Pseudoalteromonas</taxon>
    </lineage>
</organism>
<dbReference type="CDD" id="cd04242">
    <property type="entry name" value="AAK_G5K_ProB"/>
    <property type="match status" value="1"/>
</dbReference>